<dbReference type="Gene3D" id="1.20.140.10">
    <property type="entry name" value="Butyryl-CoA Dehydrogenase, subunit A, domain 3"/>
    <property type="match status" value="1"/>
</dbReference>
<dbReference type="Pfam" id="PF02770">
    <property type="entry name" value="Acyl-CoA_dh_M"/>
    <property type="match status" value="1"/>
</dbReference>
<organism evidence="9 10">
    <name type="scientific">Candidatus Nitrososphaera evergladensis SR1</name>
    <dbReference type="NCBI Taxonomy" id="1459636"/>
    <lineage>
        <taxon>Archaea</taxon>
        <taxon>Nitrososphaerota</taxon>
        <taxon>Nitrososphaeria</taxon>
        <taxon>Nitrososphaerales</taxon>
        <taxon>Nitrososphaeraceae</taxon>
        <taxon>Nitrososphaera</taxon>
    </lineage>
</organism>
<evidence type="ECO:0000256" key="1">
    <source>
        <dbReference type="ARBA" id="ARBA00001974"/>
    </source>
</evidence>
<feature type="domain" description="Acyl-CoA dehydrogenase/oxidase C-terminal" evidence="6">
    <location>
        <begin position="339"/>
        <end position="403"/>
    </location>
</feature>
<dbReference type="InterPro" id="IPR009100">
    <property type="entry name" value="AcylCoA_DH/oxidase_NM_dom_sf"/>
</dbReference>
<dbReference type="PROSITE" id="PS00072">
    <property type="entry name" value="ACYL_COA_DH_1"/>
    <property type="match status" value="1"/>
</dbReference>
<dbReference type="InterPro" id="IPR006089">
    <property type="entry name" value="Acyl-CoA_DH_CS"/>
</dbReference>
<feature type="domain" description="Acyl-CoA dehydrogenase/oxidase C-terminal" evidence="6">
    <location>
        <begin position="225"/>
        <end position="305"/>
    </location>
</feature>
<evidence type="ECO:0000313" key="9">
    <source>
        <dbReference type="EMBL" id="AIF83585.1"/>
    </source>
</evidence>
<dbReference type="InterPro" id="IPR036250">
    <property type="entry name" value="AcylCo_DH-like_C"/>
</dbReference>
<dbReference type="STRING" id="1459636.NTE_01522"/>
<name>A0A075MR63_9ARCH</name>
<proteinExistence type="inferred from homology"/>
<accession>A0A075MR63</accession>
<evidence type="ECO:0000259" key="6">
    <source>
        <dbReference type="Pfam" id="PF00441"/>
    </source>
</evidence>
<dbReference type="AlphaFoldDB" id="A0A075MR63"/>
<feature type="domain" description="Acyl-CoA dehydrogenase/oxidase N-terminal" evidence="8">
    <location>
        <begin position="8"/>
        <end position="117"/>
    </location>
</feature>
<dbReference type="InterPro" id="IPR013786">
    <property type="entry name" value="AcylCoA_DH/ox_N"/>
</dbReference>
<dbReference type="SUPFAM" id="SSF56645">
    <property type="entry name" value="Acyl-CoA dehydrogenase NM domain-like"/>
    <property type="match status" value="1"/>
</dbReference>
<dbReference type="InterPro" id="IPR006091">
    <property type="entry name" value="Acyl-CoA_Oxase/DH_mid-dom"/>
</dbReference>
<dbReference type="Gene3D" id="2.40.110.10">
    <property type="entry name" value="Butyryl-CoA Dehydrogenase, subunit A, domain 2"/>
    <property type="match status" value="1"/>
</dbReference>
<dbReference type="InterPro" id="IPR009075">
    <property type="entry name" value="AcylCo_DH/oxidase_C"/>
</dbReference>
<evidence type="ECO:0000256" key="5">
    <source>
        <dbReference type="RuleBase" id="RU362125"/>
    </source>
</evidence>
<feature type="domain" description="Acyl-CoA oxidase/dehydrogenase middle" evidence="7">
    <location>
        <begin position="121"/>
        <end position="213"/>
    </location>
</feature>
<dbReference type="EMBL" id="CP007174">
    <property type="protein sequence ID" value="AIF83585.1"/>
    <property type="molecule type" value="Genomic_DNA"/>
</dbReference>
<evidence type="ECO:0000256" key="2">
    <source>
        <dbReference type="ARBA" id="ARBA00009347"/>
    </source>
</evidence>
<dbReference type="InterPro" id="IPR037069">
    <property type="entry name" value="AcylCoA_DH/ox_N_sf"/>
</dbReference>
<evidence type="ECO:0000259" key="7">
    <source>
        <dbReference type="Pfam" id="PF02770"/>
    </source>
</evidence>
<evidence type="ECO:0000313" key="10">
    <source>
        <dbReference type="Proteomes" id="UP000028194"/>
    </source>
</evidence>
<dbReference type="KEGG" id="nev:NTE_01522"/>
<protein>
    <submittedName>
        <fullName evidence="9">Acyl-CoA dehydrogenase</fullName>
        <ecNumber evidence="9">1.3.8.7</ecNumber>
    </submittedName>
</protein>
<keyword evidence="3 5" id="KW-0285">Flavoprotein</keyword>
<dbReference type="GO" id="GO:0050660">
    <property type="term" value="F:flavin adenine dinucleotide binding"/>
    <property type="evidence" value="ECO:0007669"/>
    <property type="project" value="InterPro"/>
</dbReference>
<evidence type="ECO:0000256" key="4">
    <source>
        <dbReference type="ARBA" id="ARBA00022827"/>
    </source>
</evidence>
<dbReference type="Pfam" id="PF02771">
    <property type="entry name" value="Acyl-CoA_dh_N"/>
    <property type="match status" value="1"/>
</dbReference>
<dbReference type="PANTHER" id="PTHR43884:SF12">
    <property type="entry name" value="ISOVALERYL-COA DEHYDROGENASE, MITOCHONDRIAL-RELATED"/>
    <property type="match status" value="1"/>
</dbReference>
<dbReference type="Gene3D" id="1.10.540.10">
    <property type="entry name" value="Acyl-CoA dehydrogenase/oxidase, N-terminal domain"/>
    <property type="match status" value="1"/>
</dbReference>
<dbReference type="SUPFAM" id="SSF47203">
    <property type="entry name" value="Acyl-CoA dehydrogenase C-terminal domain-like"/>
    <property type="match status" value="1"/>
</dbReference>
<dbReference type="eggNOG" id="arCOG01707">
    <property type="taxonomic scope" value="Archaea"/>
</dbReference>
<sequence>MNFNVSKKQQEFLGSVDAACREIRPYEDEAYLAEKLNEMVVPVFGRIGMTGCPISKKYGGLGLDMLTYALAIERIGQEGSSLRTFFSAHTSIGQLVLQGWGSEEQKKEYLPDTTSGKKAMAFALTEPAAGSDPAAMTTTFEETSEGFVLKGKKHWIGNGTFAGVMTTYAKDPSTGRVSAFIVDGDAKGLSTKEMKNKMGLLTVKNAEINFDRCMVPKKNLLGKKGQGLSIAYSALIDGRLSVAAGAAGVMEDCLAEAAAYAKSRHQHGGPLAKKQLIQEHIARIAVDIESSHWLVYRAAAARQRLHEYVEGLKKENGAKWLDRLGRQNGEYTMLRAETDRLAAIAKFHASNRSFECANRSVQVFGSAGYKKTARVARHFLDSRATMIYEGANEVLELKIASEVLGDEYAAY</sequence>
<gene>
    <name evidence="9" type="ORF">NTE_01522</name>
</gene>
<dbReference type="PANTHER" id="PTHR43884">
    <property type="entry name" value="ACYL-COA DEHYDROGENASE"/>
    <property type="match status" value="1"/>
</dbReference>
<evidence type="ECO:0000256" key="3">
    <source>
        <dbReference type="ARBA" id="ARBA00022630"/>
    </source>
</evidence>
<comment type="similarity">
    <text evidence="2 5">Belongs to the acyl-CoA dehydrogenase family.</text>
</comment>
<keyword evidence="10" id="KW-1185">Reference proteome</keyword>
<dbReference type="InterPro" id="IPR046373">
    <property type="entry name" value="Acyl-CoA_Oxase/DH_mid-dom_sf"/>
</dbReference>
<evidence type="ECO:0000259" key="8">
    <source>
        <dbReference type="Pfam" id="PF02771"/>
    </source>
</evidence>
<comment type="cofactor">
    <cofactor evidence="1 5">
        <name>FAD</name>
        <dbReference type="ChEBI" id="CHEBI:57692"/>
    </cofactor>
</comment>
<dbReference type="HOGENOM" id="CLU_018204_0_2_2"/>
<reference evidence="9 10" key="1">
    <citation type="journal article" date="2014" name="PLoS ONE">
        <title>Genome Sequence of Candidatus Nitrososphaera evergladensis from Group I.1b Enriched from Everglades Soil Reveals Novel Genomic Features of the Ammonia-Oxidizing Archaea.</title>
        <authorList>
            <person name="Zhalnina K.V."/>
            <person name="Dias R."/>
            <person name="Leonard M.T."/>
            <person name="Dorr de Quadros P."/>
            <person name="Camargo F.A."/>
            <person name="Drew J.C."/>
            <person name="Farmerie W.G."/>
            <person name="Daroub S.H."/>
            <person name="Triplett E.W."/>
        </authorList>
    </citation>
    <scope>NUCLEOTIDE SEQUENCE [LARGE SCALE GENOMIC DNA]</scope>
    <source>
        <strain evidence="9 10">SR1</strain>
    </source>
</reference>
<dbReference type="EC" id="1.3.8.7" evidence="9"/>
<dbReference type="Pfam" id="PF00441">
    <property type="entry name" value="Acyl-CoA_dh_1"/>
    <property type="match status" value="2"/>
</dbReference>
<keyword evidence="4 5" id="KW-0274">FAD</keyword>
<dbReference type="Proteomes" id="UP000028194">
    <property type="component" value="Chromosome"/>
</dbReference>
<keyword evidence="5 9" id="KW-0560">Oxidoreductase</keyword>
<dbReference type="GO" id="GO:0070991">
    <property type="term" value="F:medium-chain fatty acyl-CoA dehydrogenase activity"/>
    <property type="evidence" value="ECO:0007669"/>
    <property type="project" value="UniProtKB-EC"/>
</dbReference>